<reference evidence="1" key="1">
    <citation type="submission" date="2017-08" db="EMBL/GenBank/DDBJ databases">
        <authorList>
            <person name="Polle J.E."/>
            <person name="Barry K."/>
            <person name="Cushman J."/>
            <person name="Schmutz J."/>
            <person name="Tran D."/>
            <person name="Hathwaick L.T."/>
            <person name="Yim W.C."/>
            <person name="Jenkins J."/>
            <person name="Mckie-Krisberg Z.M."/>
            <person name="Prochnik S."/>
            <person name="Lindquist E."/>
            <person name="Dockter R.B."/>
            <person name="Adam C."/>
            <person name="Molina H."/>
            <person name="Bunkerborg J."/>
            <person name="Jin E."/>
            <person name="Buchheim M."/>
            <person name="Magnuson J."/>
        </authorList>
    </citation>
    <scope>NUCLEOTIDE SEQUENCE</scope>
    <source>
        <strain evidence="1">CCAP 19/18</strain>
    </source>
</reference>
<gene>
    <name evidence="1" type="ORF">DUNSADRAFT_9199</name>
</gene>
<evidence type="ECO:0000313" key="2">
    <source>
        <dbReference type="Proteomes" id="UP000815325"/>
    </source>
</evidence>
<keyword evidence="2" id="KW-1185">Reference proteome</keyword>
<dbReference type="EMBL" id="MU072763">
    <property type="protein sequence ID" value="KAF5825500.1"/>
    <property type="molecule type" value="Genomic_DNA"/>
</dbReference>
<name>A0ABQ7FSI8_DUNSA</name>
<evidence type="ECO:0000313" key="1">
    <source>
        <dbReference type="EMBL" id="KAF5825500.1"/>
    </source>
</evidence>
<proteinExistence type="predicted"/>
<dbReference type="Proteomes" id="UP000815325">
    <property type="component" value="Unassembled WGS sequence"/>
</dbReference>
<sequence>DANCDQRLYNDRYSTICRVSRKLFPPFESDAAAMCVDQATRWADQLTFCVRVFGSVRTKATRSGSLS</sequence>
<organism evidence="1 2">
    <name type="scientific">Dunaliella salina</name>
    <name type="common">Green alga</name>
    <name type="synonym">Protococcus salinus</name>
    <dbReference type="NCBI Taxonomy" id="3046"/>
    <lineage>
        <taxon>Eukaryota</taxon>
        <taxon>Viridiplantae</taxon>
        <taxon>Chlorophyta</taxon>
        <taxon>core chlorophytes</taxon>
        <taxon>Chlorophyceae</taxon>
        <taxon>CS clade</taxon>
        <taxon>Chlamydomonadales</taxon>
        <taxon>Dunaliellaceae</taxon>
        <taxon>Dunaliella</taxon>
    </lineage>
</organism>
<feature type="non-terminal residue" evidence="1">
    <location>
        <position position="67"/>
    </location>
</feature>
<accession>A0ABQ7FSI8</accession>
<feature type="non-terminal residue" evidence="1">
    <location>
        <position position="1"/>
    </location>
</feature>
<comment type="caution">
    <text evidence="1">The sequence shown here is derived from an EMBL/GenBank/DDBJ whole genome shotgun (WGS) entry which is preliminary data.</text>
</comment>
<protein>
    <submittedName>
        <fullName evidence="1">Uncharacterized protein</fullName>
    </submittedName>
</protein>